<evidence type="ECO:0000256" key="1">
    <source>
        <dbReference type="SAM" id="SignalP"/>
    </source>
</evidence>
<dbReference type="Proteomes" id="UP000182740">
    <property type="component" value="Unassembled WGS sequence"/>
</dbReference>
<gene>
    <name evidence="2" type="ORF">SAMN04489730_4228</name>
</gene>
<name>A0A1K1RY49_9PSEU</name>
<dbReference type="RefSeq" id="WP_245805044.1">
    <property type="nucleotide sequence ID" value="NZ_FPJG01000006.1"/>
</dbReference>
<accession>A0A1K1RY49</accession>
<evidence type="ECO:0000313" key="3">
    <source>
        <dbReference type="Proteomes" id="UP000182740"/>
    </source>
</evidence>
<feature type="chain" id="PRO_5012272882" description="Sporulation and spore germination" evidence="1">
    <location>
        <begin position="26"/>
        <end position="162"/>
    </location>
</feature>
<organism evidence="2 3">
    <name type="scientific">Amycolatopsis australiensis</name>
    <dbReference type="NCBI Taxonomy" id="546364"/>
    <lineage>
        <taxon>Bacteria</taxon>
        <taxon>Bacillati</taxon>
        <taxon>Actinomycetota</taxon>
        <taxon>Actinomycetes</taxon>
        <taxon>Pseudonocardiales</taxon>
        <taxon>Pseudonocardiaceae</taxon>
        <taxon>Amycolatopsis</taxon>
    </lineage>
</organism>
<feature type="signal peptide" evidence="1">
    <location>
        <begin position="1"/>
        <end position="25"/>
    </location>
</feature>
<dbReference type="AlphaFoldDB" id="A0A1K1RY49"/>
<evidence type="ECO:0008006" key="4">
    <source>
        <dbReference type="Google" id="ProtNLM"/>
    </source>
</evidence>
<protein>
    <recommendedName>
        <fullName evidence="4">Sporulation and spore germination</fullName>
    </recommendedName>
</protein>
<proteinExistence type="predicted"/>
<dbReference type="EMBL" id="FPJG01000006">
    <property type="protein sequence ID" value="SFW76993.1"/>
    <property type="molecule type" value="Genomic_DNA"/>
</dbReference>
<evidence type="ECO:0000313" key="2">
    <source>
        <dbReference type="EMBL" id="SFW76993.1"/>
    </source>
</evidence>
<sequence length="162" mass="16058">MKRLLVLAVLLLVSACGIQPTPVVAAGPAPTLRNPAPGGRGADVILYFVLDGRLAPVTRPTGSSAGVNTALALLLGGPSYAEAADGYTTMLPPGGGQVALAPGSPAEITFSFPLRDLNALAVNQLVCTAFAALAAVGSPVVDGAITLVGTDTKLPGQSCQAI</sequence>
<dbReference type="STRING" id="546364.SAMN04489730_4228"/>
<keyword evidence="1" id="KW-0732">Signal</keyword>
<keyword evidence="3" id="KW-1185">Reference proteome</keyword>
<dbReference type="PROSITE" id="PS51257">
    <property type="entry name" value="PROKAR_LIPOPROTEIN"/>
    <property type="match status" value="1"/>
</dbReference>
<reference evidence="3" key="1">
    <citation type="submission" date="2016-11" db="EMBL/GenBank/DDBJ databases">
        <authorList>
            <person name="Varghese N."/>
            <person name="Submissions S."/>
        </authorList>
    </citation>
    <scope>NUCLEOTIDE SEQUENCE [LARGE SCALE GENOMIC DNA]</scope>
    <source>
        <strain evidence="3">DSM 44671</strain>
    </source>
</reference>